<dbReference type="RefSeq" id="WP_013639196.1">
    <property type="nucleotide sequence ID" value="NC_015186.1"/>
</dbReference>
<dbReference type="Gene3D" id="1.20.1330.10">
    <property type="entry name" value="f41 fragment of flagellin, N-terminal domain"/>
    <property type="match status" value="1"/>
</dbReference>
<dbReference type="OrthoDB" id="7265253at2"/>
<dbReference type="InterPro" id="IPR046358">
    <property type="entry name" value="Flagellin_C"/>
</dbReference>
<dbReference type="HOGENOM" id="CLU_784425_0_0_5"/>
<keyword evidence="2" id="KW-1185">Reference proteome</keyword>
<name>F0J199_ACIMA</name>
<dbReference type="SUPFAM" id="SSF64518">
    <property type="entry name" value="Phase 1 flagellin"/>
    <property type="match status" value="1"/>
</dbReference>
<accession>F0J199</accession>
<sequence>MSTSIASLSTGNFGLIQQLAADSSITSQKLAQLTIQSQTGYVATTYAGLETAQPGSAGQTLILNSSIATLNNTISNLKIAQGQMGVQQNAIQTISDIASKALTQFEGVNSLSGSALSTAAATARSAVTQIASLLNSQDGTRYIFSGQDSTIPPVPNATSFTSAAFYVSIQSATNSLSVSGVFAAASNTTNSPFSSTLASNPGVPSVLGAGGVPITTGIAANANQFIGPSVGTNTTGSYMTDILATLSAIGSLQPGQLSNSGFTNFANAISTSLGNAINTMAQDAGALGNNQALVNTQITDLQQTSNAFTNQVAGFDQVDMTKTLSQLSATQTQLQASYQLIAAVKTMSLTQYI</sequence>
<proteinExistence type="predicted"/>
<dbReference type="KEGG" id="amv:ACMV_01340"/>
<gene>
    <name evidence="1" type="ordered locus">ACMV_01340</name>
</gene>
<dbReference type="Pfam" id="PF00700">
    <property type="entry name" value="Flagellin_C"/>
    <property type="match status" value="1"/>
</dbReference>
<organism evidence="1 2">
    <name type="scientific">Acidiphilium multivorum (strain DSM 11245 / JCM 8867 / NBRC 100883 / AIU 301)</name>
    <dbReference type="NCBI Taxonomy" id="926570"/>
    <lineage>
        <taxon>Bacteria</taxon>
        <taxon>Pseudomonadati</taxon>
        <taxon>Pseudomonadota</taxon>
        <taxon>Alphaproteobacteria</taxon>
        <taxon>Acetobacterales</taxon>
        <taxon>Acidocellaceae</taxon>
        <taxon>Acidiphilium</taxon>
    </lineage>
</organism>
<reference evidence="1 2" key="1">
    <citation type="submission" date="2010-12" db="EMBL/GenBank/DDBJ databases">
        <title>Whole genome sequence of Acidiphilium multivorum AIU301.</title>
        <authorList>
            <person name="Narita-Yamada S."/>
            <person name="Nakamura S."/>
            <person name="Ito N."/>
            <person name="Takarada H."/>
            <person name="Katano Y."/>
            <person name="Nakazawa H."/>
            <person name="Hosoyama A."/>
            <person name="Yamada R."/>
            <person name="Fujita N."/>
        </authorList>
    </citation>
    <scope>NUCLEOTIDE SEQUENCE [LARGE SCALE GENOMIC DNA]</scope>
    <source>
        <strain evidence="2">DSM 11245 / JCM 8867 / AIU301</strain>
    </source>
</reference>
<dbReference type="EMBL" id="AP012035">
    <property type="protein sequence ID" value="BAJ79481.1"/>
    <property type="molecule type" value="Genomic_DNA"/>
</dbReference>
<dbReference type="AlphaFoldDB" id="F0J199"/>
<protein>
    <submittedName>
        <fullName evidence="1">Uncharacterized protein</fullName>
    </submittedName>
</protein>
<dbReference type="Proteomes" id="UP000007100">
    <property type="component" value="Chromosome"/>
</dbReference>
<evidence type="ECO:0000313" key="1">
    <source>
        <dbReference type="EMBL" id="BAJ79481.1"/>
    </source>
</evidence>
<evidence type="ECO:0000313" key="2">
    <source>
        <dbReference type="Proteomes" id="UP000007100"/>
    </source>
</evidence>